<dbReference type="EMBL" id="LQQU01000059">
    <property type="protein sequence ID" value="KZE25318.1"/>
    <property type="molecule type" value="Genomic_DNA"/>
</dbReference>
<protein>
    <submittedName>
        <fullName evidence="1">Uncharacterized protein</fullName>
    </submittedName>
</protein>
<evidence type="ECO:0000313" key="1">
    <source>
        <dbReference type="EMBL" id="KZE25318.1"/>
    </source>
</evidence>
<dbReference type="Proteomes" id="UP000076625">
    <property type="component" value="Unassembled WGS sequence"/>
</dbReference>
<reference evidence="2" key="1">
    <citation type="submission" date="2016-01" db="EMBL/GenBank/DDBJ databases">
        <title>Draft genome of Chromobacterium sp. F49.</title>
        <authorList>
            <person name="Hong K.W."/>
        </authorList>
    </citation>
    <scope>NUCLEOTIDE SEQUENCE [LARGE SCALE GENOMIC DNA]</scope>
    <source>
        <strain evidence="2">CN10</strain>
    </source>
</reference>
<accession>A0A165EKX3</accession>
<keyword evidence="2" id="KW-1185">Reference proteome</keyword>
<name>A0A165EKX3_9NEIS</name>
<comment type="caution">
    <text evidence="1">The sequence shown here is derived from an EMBL/GenBank/DDBJ whole genome shotgun (WGS) entry which is preliminary data.</text>
</comment>
<evidence type="ECO:0000313" key="2">
    <source>
        <dbReference type="Proteomes" id="UP000076625"/>
    </source>
</evidence>
<gene>
    <name evidence="1" type="ORF">AVW16_03180</name>
</gene>
<organism evidence="1 2">
    <name type="scientific">Crenobacter luteus</name>
    <dbReference type="NCBI Taxonomy" id="1452487"/>
    <lineage>
        <taxon>Bacteria</taxon>
        <taxon>Pseudomonadati</taxon>
        <taxon>Pseudomonadota</taxon>
        <taxon>Betaproteobacteria</taxon>
        <taxon>Neisseriales</taxon>
        <taxon>Neisseriaceae</taxon>
        <taxon>Crenobacter</taxon>
    </lineage>
</organism>
<proteinExistence type="predicted"/>
<sequence length="226" mass="24466">MEPTPMPTFCPPLARATALLAVAMLVSGCGLHRVARGDANAAAARQPGHVLVAGRINYVIDGRVKAPYGAFRPAWPAPFVSATRLETGDTHASPAVADADGAFVWELPPGHYVISRIGCGTFSDDTYIAWPRVAFRVPADAPRVYLGHLRLLGTSYREAYTDSAGKPREYGGVRYRFEVVDEGARQGWKTSPMFVRGDMPIGESLLNAWRASREATIARIFGAPPR</sequence>
<dbReference type="AlphaFoldDB" id="A0A165EKX3"/>